<accession>A0A0F6Z758</accession>
<keyword evidence="4" id="KW-0378">Hydrolase</keyword>
<comment type="subcellular location">
    <subcellularLocation>
        <location evidence="1">Cell membrane</location>
        <topology evidence="1">Multi-pass membrane protein</topology>
    </subcellularLocation>
</comment>
<dbReference type="GO" id="GO:0016787">
    <property type="term" value="F:hydrolase activity"/>
    <property type="evidence" value="ECO:0007669"/>
    <property type="project" value="UniProtKB-KW"/>
</dbReference>
<dbReference type="AlphaFoldDB" id="A0A0F6Z758"/>
<keyword evidence="6 7" id="KW-0472">Membrane</keyword>
<keyword evidence="2" id="KW-1003">Cell membrane</keyword>
<dbReference type="PANTHER" id="PTHR14969">
    <property type="entry name" value="SPHINGOSINE-1-PHOSPHATE PHOSPHOHYDROLASE"/>
    <property type="match status" value="1"/>
</dbReference>
<evidence type="ECO:0000256" key="3">
    <source>
        <dbReference type="ARBA" id="ARBA00022692"/>
    </source>
</evidence>
<gene>
    <name evidence="9" type="ORF">YH66_14455</name>
</gene>
<evidence type="ECO:0000256" key="6">
    <source>
        <dbReference type="ARBA" id="ARBA00023136"/>
    </source>
</evidence>
<reference evidence="9 10" key="1">
    <citation type="submission" date="2015-04" db="EMBL/GenBank/DDBJ databases">
        <title>Complete Genome Sequence of Brevibacterium flavum ATCC 15168.</title>
        <authorList>
            <person name="Ahn J."/>
            <person name="Park G."/>
            <person name="Jeon W."/>
            <person name="Jang Y."/>
            <person name="Jang M."/>
            <person name="Lee H."/>
            <person name="Lee H."/>
        </authorList>
    </citation>
    <scope>NUCLEOTIDE SEQUENCE [LARGE SCALE GENOMIC DNA]</scope>
    <source>
        <strain evidence="9 10">ATCC 15168</strain>
    </source>
</reference>
<dbReference type="Proteomes" id="UP000034037">
    <property type="component" value="Chromosome"/>
</dbReference>
<dbReference type="GO" id="GO:0005886">
    <property type="term" value="C:plasma membrane"/>
    <property type="evidence" value="ECO:0007669"/>
    <property type="project" value="UniProtKB-SubCell"/>
</dbReference>
<feature type="domain" description="Phosphatidic acid phosphatase type 2/haloperoxidase" evidence="8">
    <location>
        <begin position="43"/>
        <end position="150"/>
    </location>
</feature>
<dbReference type="RefSeq" id="WP_003862639.1">
    <property type="nucleotide sequence ID" value="NZ_CP011309.1"/>
</dbReference>
<feature type="transmembrane region" description="Helical" evidence="7">
    <location>
        <begin position="20"/>
        <end position="40"/>
    </location>
</feature>
<dbReference type="EMBL" id="CP011309">
    <property type="protein sequence ID" value="AKF28643.1"/>
    <property type="molecule type" value="Genomic_DNA"/>
</dbReference>
<evidence type="ECO:0000256" key="4">
    <source>
        <dbReference type="ARBA" id="ARBA00022801"/>
    </source>
</evidence>
<evidence type="ECO:0000313" key="9">
    <source>
        <dbReference type="EMBL" id="AKF28643.1"/>
    </source>
</evidence>
<dbReference type="InterPro" id="IPR000326">
    <property type="entry name" value="PAP2/HPO"/>
</dbReference>
<evidence type="ECO:0000256" key="7">
    <source>
        <dbReference type="SAM" id="Phobius"/>
    </source>
</evidence>
<dbReference type="Gene3D" id="1.20.144.10">
    <property type="entry name" value="Phosphatidic acid phosphatase type 2/haloperoxidase"/>
    <property type="match status" value="1"/>
</dbReference>
<keyword evidence="3 7" id="KW-0812">Transmembrane</keyword>
<evidence type="ECO:0000259" key="8">
    <source>
        <dbReference type="SMART" id="SM00014"/>
    </source>
</evidence>
<dbReference type="SUPFAM" id="SSF48317">
    <property type="entry name" value="Acid phosphatase/Vanadium-dependent haloperoxidase"/>
    <property type="match status" value="1"/>
</dbReference>
<evidence type="ECO:0000313" key="10">
    <source>
        <dbReference type="Proteomes" id="UP000034037"/>
    </source>
</evidence>
<proteinExistence type="predicted"/>
<protein>
    <submittedName>
        <fullName evidence="9">Phospholipid phosphatase</fullName>
    </submittedName>
</protein>
<evidence type="ECO:0000256" key="2">
    <source>
        <dbReference type="ARBA" id="ARBA00022475"/>
    </source>
</evidence>
<dbReference type="SMART" id="SM00014">
    <property type="entry name" value="acidPPc"/>
    <property type="match status" value="1"/>
</dbReference>
<dbReference type="PANTHER" id="PTHR14969:SF62">
    <property type="entry name" value="DECAPRENYLPHOSPHORYL-5-PHOSPHORIBOSE PHOSPHATASE RV3807C-RELATED"/>
    <property type="match status" value="1"/>
</dbReference>
<sequence>MDQLILDAFIGLRVTWLSPVIILFTQLTGPTLMFVYALVWGLLRKSVTAPIAVGLANLISHFLKRAFERPRPNTAEHLVVETNFSFPSGHAVGAAACVVAVGYSVNRWWKLTLWVIALLVGLSRLYVGVHWPSDVLAGWAIGALTSVVVFTSWNLLQRR</sequence>
<dbReference type="InterPro" id="IPR036938">
    <property type="entry name" value="PAP2/HPO_sf"/>
</dbReference>
<dbReference type="HOGENOM" id="CLU_072573_3_2_11"/>
<organism evidence="9 10">
    <name type="scientific">[Brevibacterium] flavum</name>
    <dbReference type="NCBI Taxonomy" id="92706"/>
    <lineage>
        <taxon>Bacteria</taxon>
        <taxon>Bacillati</taxon>
        <taxon>Actinomycetota</taxon>
        <taxon>Actinomycetes</taxon>
        <taxon>Mycobacteriales</taxon>
        <taxon>Corynebacteriaceae</taxon>
        <taxon>Corynebacterium</taxon>
    </lineage>
</organism>
<name>A0A0F6Z758_9CORY</name>
<evidence type="ECO:0000256" key="5">
    <source>
        <dbReference type="ARBA" id="ARBA00022989"/>
    </source>
</evidence>
<keyword evidence="5 7" id="KW-1133">Transmembrane helix</keyword>
<feature type="transmembrane region" description="Helical" evidence="7">
    <location>
        <begin position="135"/>
        <end position="156"/>
    </location>
</feature>
<dbReference type="Pfam" id="PF01569">
    <property type="entry name" value="PAP2"/>
    <property type="match status" value="1"/>
</dbReference>
<keyword evidence="10" id="KW-1185">Reference proteome</keyword>
<evidence type="ECO:0000256" key="1">
    <source>
        <dbReference type="ARBA" id="ARBA00004651"/>
    </source>
</evidence>
<dbReference type="PATRIC" id="fig|92706.3.peg.3035"/>
<feature type="transmembrane region" description="Helical" evidence="7">
    <location>
        <begin position="111"/>
        <end position="129"/>
    </location>
</feature>